<gene>
    <name evidence="1" type="ORF">FLJC2902T_24800</name>
</gene>
<accession>V6SJ70</accession>
<reference evidence="1 2" key="1">
    <citation type="submission" date="2013-08" db="EMBL/GenBank/DDBJ databases">
        <title>Flavobacterium limnosediminis JC2902 genome sequencing.</title>
        <authorList>
            <person name="Lee K."/>
            <person name="Yi H."/>
            <person name="Park S."/>
            <person name="Chun J."/>
        </authorList>
    </citation>
    <scope>NUCLEOTIDE SEQUENCE [LARGE SCALE GENOMIC DNA]</scope>
    <source>
        <strain evidence="1 2">JC2902</strain>
    </source>
</reference>
<protein>
    <submittedName>
        <fullName evidence="1">Uncharacterized protein</fullName>
    </submittedName>
</protein>
<dbReference type="RefSeq" id="WP_023580043.1">
    <property type="nucleotide sequence ID" value="NZ_AVGG01000018.1"/>
</dbReference>
<proteinExistence type="predicted"/>
<dbReference type="AlphaFoldDB" id="V6SJ70"/>
<dbReference type="Proteomes" id="UP000018004">
    <property type="component" value="Unassembled WGS sequence"/>
</dbReference>
<dbReference type="STRING" id="1341181.FLJC2902T_24800"/>
<keyword evidence="2" id="KW-1185">Reference proteome</keyword>
<evidence type="ECO:0000313" key="1">
    <source>
        <dbReference type="EMBL" id="ESU26509.1"/>
    </source>
</evidence>
<name>V6SJ70_9FLAO</name>
<dbReference type="EMBL" id="AVGG01000018">
    <property type="protein sequence ID" value="ESU26509.1"/>
    <property type="molecule type" value="Genomic_DNA"/>
</dbReference>
<evidence type="ECO:0000313" key="2">
    <source>
        <dbReference type="Proteomes" id="UP000018004"/>
    </source>
</evidence>
<organism evidence="1 2">
    <name type="scientific">Flavobacterium limnosediminis JC2902</name>
    <dbReference type="NCBI Taxonomy" id="1341181"/>
    <lineage>
        <taxon>Bacteria</taxon>
        <taxon>Pseudomonadati</taxon>
        <taxon>Bacteroidota</taxon>
        <taxon>Flavobacteriia</taxon>
        <taxon>Flavobacteriales</taxon>
        <taxon>Flavobacteriaceae</taxon>
        <taxon>Flavobacterium</taxon>
    </lineage>
</organism>
<dbReference type="PATRIC" id="fig|1341181.4.peg.2441"/>
<sequence>MGKKYVRKYKQGGLVPKEYSRPYGRIVIVTNGSEKLIGLRPNCPKKINNVSKMGKMRNE</sequence>
<comment type="caution">
    <text evidence="1">The sequence shown here is derived from an EMBL/GenBank/DDBJ whole genome shotgun (WGS) entry which is preliminary data.</text>
</comment>